<name>A0A193LEU9_9GAMM</name>
<keyword evidence="2" id="KW-1185">Reference proteome</keyword>
<evidence type="ECO:0000313" key="1">
    <source>
        <dbReference type="EMBL" id="ANO50981.1"/>
    </source>
</evidence>
<sequence length="176" mass="19090">MRETGGLCKRAIGQIRLIEPATAAYLLSYPKNYARCLSAVAVSCTVTTNVLTATTSELPGDEIARSEGYTINSNFNVNKEFEATFRNAGTIKPNDCLASVADQLVANGRISAANQRVRKMMRDYGCNSGVIERMEDGMLSLKRYSTSSGLVQFKPTRAPSVPMARVDSVTGHSARQ</sequence>
<dbReference type="EMBL" id="CP016268">
    <property type="protein sequence ID" value="ANO50981.1"/>
    <property type="molecule type" value="Genomic_DNA"/>
</dbReference>
<reference evidence="1 2" key="1">
    <citation type="submission" date="2016-06" db="EMBL/GenBank/DDBJ databases">
        <title>Complete genome sequence of a deep-branching marine Gamma Proteobacterium Woeseia oceani type strain XK5.</title>
        <authorList>
            <person name="Mu D."/>
            <person name="Du Z."/>
        </authorList>
    </citation>
    <scope>NUCLEOTIDE SEQUENCE [LARGE SCALE GENOMIC DNA]</scope>
    <source>
        <strain evidence="1 2">XK5</strain>
    </source>
</reference>
<proteinExistence type="predicted"/>
<dbReference type="KEGG" id="woc:BA177_06955"/>
<gene>
    <name evidence="1" type="ORF">BA177_06955</name>
</gene>
<evidence type="ECO:0000313" key="2">
    <source>
        <dbReference type="Proteomes" id="UP000092695"/>
    </source>
</evidence>
<accession>A0A193LEU9</accession>
<dbReference type="STRING" id="1548547.BA177_06955"/>
<dbReference type="Proteomes" id="UP000092695">
    <property type="component" value="Chromosome"/>
</dbReference>
<organism evidence="1 2">
    <name type="scientific">Woeseia oceani</name>
    <dbReference type="NCBI Taxonomy" id="1548547"/>
    <lineage>
        <taxon>Bacteria</taxon>
        <taxon>Pseudomonadati</taxon>
        <taxon>Pseudomonadota</taxon>
        <taxon>Gammaproteobacteria</taxon>
        <taxon>Woeseiales</taxon>
        <taxon>Woeseiaceae</taxon>
        <taxon>Woeseia</taxon>
    </lineage>
</organism>
<dbReference type="AlphaFoldDB" id="A0A193LEU9"/>
<protein>
    <submittedName>
        <fullName evidence="1">Uncharacterized protein</fullName>
    </submittedName>
</protein>